<comment type="caution">
    <text evidence="1">The sequence shown here is derived from an EMBL/GenBank/DDBJ whole genome shotgun (WGS) entry which is preliminary data.</text>
</comment>
<dbReference type="EMBL" id="BARS01033909">
    <property type="protein sequence ID" value="GAG16345.1"/>
    <property type="molecule type" value="Genomic_DNA"/>
</dbReference>
<evidence type="ECO:0000313" key="1">
    <source>
        <dbReference type="EMBL" id="GAG16345.1"/>
    </source>
</evidence>
<dbReference type="InterPro" id="IPR003745">
    <property type="entry name" value="DUF166"/>
</dbReference>
<protein>
    <recommendedName>
        <fullName evidence="2">Gfo/Idh/MocA-like oxidoreductase N-terminal domain-containing protein</fullName>
    </recommendedName>
</protein>
<gene>
    <name evidence="1" type="ORF">S01H1_52464</name>
</gene>
<name>X0VDA7_9ZZZZ</name>
<feature type="non-terminal residue" evidence="1">
    <location>
        <position position="133"/>
    </location>
</feature>
<organism evidence="1">
    <name type="scientific">marine sediment metagenome</name>
    <dbReference type="NCBI Taxonomy" id="412755"/>
    <lineage>
        <taxon>unclassified sequences</taxon>
        <taxon>metagenomes</taxon>
        <taxon>ecological metagenomes</taxon>
    </lineage>
</organism>
<evidence type="ECO:0008006" key="2">
    <source>
        <dbReference type="Google" id="ProtNLM"/>
    </source>
</evidence>
<accession>X0VDA7</accession>
<dbReference type="AlphaFoldDB" id="X0VDA7"/>
<sequence length="133" mass="14593">MSDMRILAVISREYGQRHVENIRAHGPTDWVVAVWQAPSVLPPVIDYPEDYLPADLPPADLILSFGEHPGVAELLPDIVRMTGARAVVAAVDSEAWLPRGLARQLRGWLQDMGVACVTPKPLCSLTETHYSIG</sequence>
<dbReference type="Pfam" id="PF02593">
    <property type="entry name" value="DUF166"/>
    <property type="match status" value="1"/>
</dbReference>
<proteinExistence type="predicted"/>
<reference evidence="1" key="1">
    <citation type="journal article" date="2014" name="Front. Microbiol.">
        <title>High frequency of phylogenetically diverse reductive dehalogenase-homologous genes in deep subseafloor sedimentary metagenomes.</title>
        <authorList>
            <person name="Kawai M."/>
            <person name="Futagami T."/>
            <person name="Toyoda A."/>
            <person name="Takaki Y."/>
            <person name="Nishi S."/>
            <person name="Hori S."/>
            <person name="Arai W."/>
            <person name="Tsubouchi T."/>
            <person name="Morono Y."/>
            <person name="Uchiyama I."/>
            <person name="Ito T."/>
            <person name="Fujiyama A."/>
            <person name="Inagaki F."/>
            <person name="Takami H."/>
        </authorList>
    </citation>
    <scope>NUCLEOTIDE SEQUENCE</scope>
    <source>
        <strain evidence="1">Expedition CK06-06</strain>
    </source>
</reference>